<dbReference type="AlphaFoldDB" id="A0A0R1JAJ3"/>
<proteinExistence type="predicted"/>
<sequence>MNRTDYEQVFEVVDDMYNSLSKNPDSDPDVLKVLITAATYLNNKKSSPQIIASKTVNGIMLANASNKTKLDQDNWNRLKQLLEFAKNGGPMNPTDFRAQF</sequence>
<dbReference type="Proteomes" id="UP000050929">
    <property type="component" value="Unassembled WGS sequence"/>
</dbReference>
<dbReference type="Gene3D" id="1.20.1440.50">
    <property type="entry name" value="Ta0600-like"/>
    <property type="match status" value="1"/>
</dbReference>
<dbReference type="STRING" id="1423811.FC72_GL001947"/>
<name>A0A0R1JAJ3_9LACO</name>
<accession>A0A0R1JAJ3</accession>
<dbReference type="RefSeq" id="WP_057765291.1">
    <property type="nucleotide sequence ID" value="NZ_AZDG01000008.1"/>
</dbReference>
<keyword evidence="3" id="KW-1185">Reference proteome</keyword>
<dbReference type="PATRIC" id="fig|1423811.3.peg.1991"/>
<evidence type="ECO:0000313" key="2">
    <source>
        <dbReference type="EMBL" id="KRK64706.1"/>
    </source>
</evidence>
<dbReference type="GO" id="GO:0030153">
    <property type="term" value="P:bacteriocin immunity"/>
    <property type="evidence" value="ECO:0007669"/>
    <property type="project" value="UniProtKB-KW"/>
</dbReference>
<evidence type="ECO:0000256" key="1">
    <source>
        <dbReference type="ARBA" id="ARBA00023025"/>
    </source>
</evidence>
<protein>
    <recommendedName>
        <fullName evidence="4">Bacteriocin immunity protein</fullName>
    </recommendedName>
</protein>
<keyword evidence="1" id="KW-0079">Bacteriocin immunity</keyword>
<organism evidence="2 3">
    <name type="scientific">Companilactobacillus tucceti DSM 20183</name>
    <dbReference type="NCBI Taxonomy" id="1423811"/>
    <lineage>
        <taxon>Bacteria</taxon>
        <taxon>Bacillati</taxon>
        <taxon>Bacillota</taxon>
        <taxon>Bacilli</taxon>
        <taxon>Lactobacillales</taxon>
        <taxon>Lactobacillaceae</taxon>
        <taxon>Companilactobacillus</taxon>
    </lineage>
</organism>
<dbReference type="OrthoDB" id="2312786at2"/>
<comment type="caution">
    <text evidence="2">The sequence shown here is derived from an EMBL/GenBank/DDBJ whole genome shotgun (WGS) entry which is preliminary data.</text>
</comment>
<dbReference type="InterPro" id="IPR023130">
    <property type="entry name" value="Ta0600-like_sf"/>
</dbReference>
<gene>
    <name evidence="2" type="ORF">FC72_GL001947</name>
</gene>
<evidence type="ECO:0000313" key="3">
    <source>
        <dbReference type="Proteomes" id="UP000050929"/>
    </source>
</evidence>
<evidence type="ECO:0008006" key="4">
    <source>
        <dbReference type="Google" id="ProtNLM"/>
    </source>
</evidence>
<reference evidence="2 3" key="1">
    <citation type="journal article" date="2015" name="Genome Announc.">
        <title>Expanding the biotechnology potential of lactobacilli through comparative genomics of 213 strains and associated genera.</title>
        <authorList>
            <person name="Sun Z."/>
            <person name="Harris H.M."/>
            <person name="McCann A."/>
            <person name="Guo C."/>
            <person name="Argimon S."/>
            <person name="Zhang W."/>
            <person name="Yang X."/>
            <person name="Jeffery I.B."/>
            <person name="Cooney J.C."/>
            <person name="Kagawa T.F."/>
            <person name="Liu W."/>
            <person name="Song Y."/>
            <person name="Salvetti E."/>
            <person name="Wrobel A."/>
            <person name="Rasinkangas P."/>
            <person name="Parkhill J."/>
            <person name="Rea M.C."/>
            <person name="O'Sullivan O."/>
            <person name="Ritari J."/>
            <person name="Douillard F.P."/>
            <person name="Paul Ross R."/>
            <person name="Yang R."/>
            <person name="Briner A.E."/>
            <person name="Felis G.E."/>
            <person name="de Vos W.M."/>
            <person name="Barrangou R."/>
            <person name="Klaenhammer T.R."/>
            <person name="Caufield P.W."/>
            <person name="Cui Y."/>
            <person name="Zhang H."/>
            <person name="O'Toole P.W."/>
        </authorList>
    </citation>
    <scope>NUCLEOTIDE SEQUENCE [LARGE SCALE GENOMIC DNA]</scope>
    <source>
        <strain evidence="2 3">DSM 20183</strain>
    </source>
</reference>
<dbReference type="EMBL" id="AZDG01000008">
    <property type="protein sequence ID" value="KRK64706.1"/>
    <property type="molecule type" value="Genomic_DNA"/>
</dbReference>